<gene>
    <name evidence="10" type="ORF">PLEPLA_LOCUS1889</name>
</gene>
<keyword evidence="3" id="KW-0813">Transport</keyword>
<protein>
    <recommendedName>
        <fullName evidence="12">Purinergic receptor</fullName>
    </recommendedName>
</protein>
<reference evidence="10" key="1">
    <citation type="submission" date="2020-03" db="EMBL/GenBank/DDBJ databases">
        <authorList>
            <person name="Weist P."/>
        </authorList>
    </citation>
    <scope>NUCLEOTIDE SEQUENCE</scope>
</reference>
<dbReference type="Proteomes" id="UP001153269">
    <property type="component" value="Unassembled WGS sequence"/>
</dbReference>
<dbReference type="Pfam" id="PF00864">
    <property type="entry name" value="P2X_receptor"/>
    <property type="match status" value="1"/>
</dbReference>
<keyword evidence="11" id="KW-1185">Reference proteome</keyword>
<sequence>MPGCRDSCLSQYETNKLVRIQSVRFGSLKWILKVAVLVVICVMMVLKKEYQEFDPVVSSVTTKNKNSFFVVTNVIVTKNQKQGKCPEVLRNETTCTANEDCEKGASDKHSHGINTGLCVKFDVLKKTCEVSAWCPIETETRAPRPALLAAAENFTVMVKNNIRFPAFNFIRRNILPQMNHAYLRSCQRENDSLCPIFRLGDMVREAGEKFSDLAVEVRTTHELMCLTALLNGLAEGVVFCSRKLDDFEKL</sequence>
<dbReference type="Gene3D" id="2.60.490.10">
    <property type="entry name" value="atp-gated p2x4 ion channel domain"/>
    <property type="match status" value="1"/>
</dbReference>
<dbReference type="EMBL" id="CADEAL010000091">
    <property type="protein sequence ID" value="CAB1414184.1"/>
    <property type="molecule type" value="Genomic_DNA"/>
</dbReference>
<dbReference type="GO" id="GO:0005886">
    <property type="term" value="C:plasma membrane"/>
    <property type="evidence" value="ECO:0007669"/>
    <property type="project" value="TreeGrafter"/>
</dbReference>
<evidence type="ECO:0000256" key="1">
    <source>
        <dbReference type="ARBA" id="ARBA00004308"/>
    </source>
</evidence>
<dbReference type="PANTHER" id="PTHR10125:SF13">
    <property type="entry name" value="P2X PURINOCEPTOR 7"/>
    <property type="match status" value="1"/>
</dbReference>
<dbReference type="AlphaFoldDB" id="A0A9N7Y7H7"/>
<evidence type="ECO:0000256" key="9">
    <source>
        <dbReference type="ARBA" id="ARBA00023303"/>
    </source>
</evidence>
<evidence type="ECO:0008006" key="12">
    <source>
        <dbReference type="Google" id="ProtNLM"/>
    </source>
</evidence>
<organism evidence="10 11">
    <name type="scientific">Pleuronectes platessa</name>
    <name type="common">European plaice</name>
    <dbReference type="NCBI Taxonomy" id="8262"/>
    <lineage>
        <taxon>Eukaryota</taxon>
        <taxon>Metazoa</taxon>
        <taxon>Chordata</taxon>
        <taxon>Craniata</taxon>
        <taxon>Vertebrata</taxon>
        <taxon>Euteleostomi</taxon>
        <taxon>Actinopterygii</taxon>
        <taxon>Neopterygii</taxon>
        <taxon>Teleostei</taxon>
        <taxon>Neoteleostei</taxon>
        <taxon>Acanthomorphata</taxon>
        <taxon>Carangaria</taxon>
        <taxon>Pleuronectiformes</taxon>
        <taxon>Pleuronectoidei</taxon>
        <taxon>Pleuronectidae</taxon>
        <taxon>Pleuronectes</taxon>
    </lineage>
</organism>
<evidence type="ECO:0000256" key="6">
    <source>
        <dbReference type="ARBA" id="ARBA00023065"/>
    </source>
</evidence>
<evidence type="ECO:0000256" key="3">
    <source>
        <dbReference type="ARBA" id="ARBA00022448"/>
    </source>
</evidence>
<evidence type="ECO:0000256" key="7">
    <source>
        <dbReference type="ARBA" id="ARBA00023136"/>
    </source>
</evidence>
<evidence type="ECO:0000256" key="2">
    <source>
        <dbReference type="ARBA" id="ARBA00009848"/>
    </source>
</evidence>
<evidence type="ECO:0000256" key="8">
    <source>
        <dbReference type="ARBA" id="ARBA00023286"/>
    </source>
</evidence>
<keyword evidence="5" id="KW-1133">Transmembrane helix</keyword>
<name>A0A9N7Y7H7_PLEPL</name>
<keyword evidence="8" id="KW-1071">Ligand-gated ion channel</keyword>
<dbReference type="PANTHER" id="PTHR10125">
    <property type="entry name" value="P2X PURINOCEPTOR"/>
    <property type="match status" value="1"/>
</dbReference>
<evidence type="ECO:0000313" key="10">
    <source>
        <dbReference type="EMBL" id="CAB1414184.1"/>
    </source>
</evidence>
<evidence type="ECO:0000256" key="4">
    <source>
        <dbReference type="ARBA" id="ARBA00022692"/>
    </source>
</evidence>
<evidence type="ECO:0000313" key="11">
    <source>
        <dbReference type="Proteomes" id="UP001153269"/>
    </source>
</evidence>
<dbReference type="InterPro" id="IPR059116">
    <property type="entry name" value="P2X_receptor"/>
</dbReference>
<proteinExistence type="inferred from homology"/>
<comment type="caution">
    <text evidence="10">The sequence shown here is derived from an EMBL/GenBank/DDBJ whole genome shotgun (WGS) entry which is preliminary data.</text>
</comment>
<keyword evidence="4" id="KW-0812">Transmembrane</keyword>
<accession>A0A9N7Y7H7</accession>
<dbReference type="GO" id="GO:0070588">
    <property type="term" value="P:calcium ion transmembrane transport"/>
    <property type="evidence" value="ECO:0007669"/>
    <property type="project" value="TreeGrafter"/>
</dbReference>
<dbReference type="InterPro" id="IPR027309">
    <property type="entry name" value="P2X_extracellular_dom_sf"/>
</dbReference>
<dbReference type="GO" id="GO:0098794">
    <property type="term" value="C:postsynapse"/>
    <property type="evidence" value="ECO:0007669"/>
    <property type="project" value="GOC"/>
</dbReference>
<dbReference type="GO" id="GO:0012505">
    <property type="term" value="C:endomembrane system"/>
    <property type="evidence" value="ECO:0007669"/>
    <property type="project" value="UniProtKB-SubCell"/>
</dbReference>
<keyword evidence="6" id="KW-0406">Ion transport</keyword>
<dbReference type="GO" id="GO:0004931">
    <property type="term" value="F:extracellularly ATP-gated monoatomic cation channel activity"/>
    <property type="evidence" value="ECO:0007669"/>
    <property type="project" value="TreeGrafter"/>
</dbReference>
<comment type="subcellular location">
    <subcellularLocation>
        <location evidence="1">Endomembrane system</location>
    </subcellularLocation>
</comment>
<evidence type="ECO:0000256" key="5">
    <source>
        <dbReference type="ARBA" id="ARBA00022989"/>
    </source>
</evidence>
<keyword evidence="7" id="KW-0472">Membrane</keyword>
<keyword evidence="9" id="KW-0407">Ion channel</keyword>
<comment type="similarity">
    <text evidence="2">Belongs to the P2X receptor family.</text>
</comment>